<gene>
    <name evidence="1" type="ORF">PLEPLA_LOCUS29410</name>
</gene>
<reference evidence="1" key="1">
    <citation type="submission" date="2020-03" db="EMBL/GenBank/DDBJ databases">
        <authorList>
            <person name="Weist P."/>
        </authorList>
    </citation>
    <scope>NUCLEOTIDE SEQUENCE</scope>
</reference>
<organism evidence="1 2">
    <name type="scientific">Pleuronectes platessa</name>
    <name type="common">European plaice</name>
    <dbReference type="NCBI Taxonomy" id="8262"/>
    <lineage>
        <taxon>Eukaryota</taxon>
        <taxon>Metazoa</taxon>
        <taxon>Chordata</taxon>
        <taxon>Craniata</taxon>
        <taxon>Vertebrata</taxon>
        <taxon>Euteleostomi</taxon>
        <taxon>Actinopterygii</taxon>
        <taxon>Neopterygii</taxon>
        <taxon>Teleostei</taxon>
        <taxon>Neoteleostei</taxon>
        <taxon>Acanthomorphata</taxon>
        <taxon>Carangaria</taxon>
        <taxon>Pleuronectiformes</taxon>
        <taxon>Pleuronectoidei</taxon>
        <taxon>Pleuronectidae</taxon>
        <taxon>Pleuronectes</taxon>
    </lineage>
</organism>
<dbReference type="EMBL" id="CADEAL010002680">
    <property type="protein sequence ID" value="CAB1441658.1"/>
    <property type="molecule type" value="Genomic_DNA"/>
</dbReference>
<keyword evidence="2" id="KW-1185">Reference proteome</keyword>
<name>A0A9N7V0A3_PLEPL</name>
<dbReference type="AlphaFoldDB" id="A0A9N7V0A3"/>
<dbReference type="Proteomes" id="UP001153269">
    <property type="component" value="Unassembled WGS sequence"/>
</dbReference>
<evidence type="ECO:0000313" key="2">
    <source>
        <dbReference type="Proteomes" id="UP001153269"/>
    </source>
</evidence>
<evidence type="ECO:0000313" key="1">
    <source>
        <dbReference type="EMBL" id="CAB1441658.1"/>
    </source>
</evidence>
<protein>
    <submittedName>
        <fullName evidence="1">Uncharacterized protein</fullName>
    </submittedName>
</protein>
<comment type="caution">
    <text evidence="1">The sequence shown here is derived from an EMBL/GenBank/DDBJ whole genome shotgun (WGS) entry which is preliminary data.</text>
</comment>
<sequence length="85" mass="9239">MRPLRGICVRLCVSQRTPPASGPPHRQGSLTDAACSEELFGRWDGEGARGSSPAAILLLLLPLLHLHLHQSHFSFSSHPESVSEM</sequence>
<accession>A0A9N7V0A3</accession>
<proteinExistence type="predicted"/>